<accession>A0A2W5A2R4</accession>
<reference evidence="1 2" key="1">
    <citation type="submission" date="2017-08" db="EMBL/GenBank/DDBJ databases">
        <title>Infants hospitalized years apart are colonized by the same room-sourced microbial strains.</title>
        <authorList>
            <person name="Brooks B."/>
            <person name="Olm M.R."/>
            <person name="Firek B.A."/>
            <person name="Baker R."/>
            <person name="Thomas B.C."/>
            <person name="Morowitz M.J."/>
            <person name="Banfield J.F."/>
        </authorList>
    </citation>
    <scope>NUCLEOTIDE SEQUENCE [LARGE SCALE GENOMIC DNA]</scope>
    <source>
        <strain evidence="1">S2_018_000_R2_104</strain>
    </source>
</reference>
<comment type="caution">
    <text evidence="1">The sequence shown here is derived from an EMBL/GenBank/DDBJ whole genome shotgun (WGS) entry which is preliminary data.</text>
</comment>
<name>A0A2W5A2R4_9BACT</name>
<protein>
    <submittedName>
        <fullName evidence="1">Uncharacterized protein</fullName>
    </submittedName>
</protein>
<dbReference type="AlphaFoldDB" id="A0A2W5A2R4"/>
<gene>
    <name evidence="1" type="ORF">DI626_05670</name>
</gene>
<evidence type="ECO:0000313" key="1">
    <source>
        <dbReference type="EMBL" id="PZO86749.1"/>
    </source>
</evidence>
<dbReference type="EMBL" id="QFNK01000095">
    <property type="protein sequence ID" value="PZO86749.1"/>
    <property type="molecule type" value="Genomic_DNA"/>
</dbReference>
<evidence type="ECO:0000313" key="2">
    <source>
        <dbReference type="Proteomes" id="UP000249557"/>
    </source>
</evidence>
<organism evidence="1 2">
    <name type="scientific">Micavibrio aeruginosavorus</name>
    <dbReference type="NCBI Taxonomy" id="349221"/>
    <lineage>
        <taxon>Bacteria</taxon>
        <taxon>Pseudomonadati</taxon>
        <taxon>Bdellovibrionota</taxon>
        <taxon>Bdellovibrionia</taxon>
        <taxon>Bdellovibrionales</taxon>
        <taxon>Pseudobdellovibrionaceae</taxon>
        <taxon>Micavibrio</taxon>
    </lineage>
</organism>
<sequence length="128" mass="14555">MKDNPAAQLAKMTALLCVRNTFLEDLHSGPMPISKTGDYSDVKVIDAEGNEIPWNQVSRLNNAEMKQLMKQVVNRLYTFNALADNADLQKGIEGFKPMAYEWDEPELDEFFTLLTTAKRVQRMAKEEA</sequence>
<dbReference type="Proteomes" id="UP000249557">
    <property type="component" value="Unassembled WGS sequence"/>
</dbReference>
<proteinExistence type="predicted"/>